<dbReference type="Proteomes" id="UP000772434">
    <property type="component" value="Unassembled WGS sequence"/>
</dbReference>
<keyword evidence="1" id="KW-0812">Transmembrane</keyword>
<gene>
    <name evidence="2" type="ORF">BDP27DRAFT_1419186</name>
</gene>
<keyword evidence="1" id="KW-0472">Membrane</keyword>
<dbReference type="EMBL" id="JADNRY010000033">
    <property type="protein sequence ID" value="KAF9071397.1"/>
    <property type="molecule type" value="Genomic_DNA"/>
</dbReference>
<evidence type="ECO:0000313" key="3">
    <source>
        <dbReference type="Proteomes" id="UP000772434"/>
    </source>
</evidence>
<name>A0A9P5PZK8_9AGAR</name>
<comment type="caution">
    <text evidence="2">The sequence shown here is derived from an EMBL/GenBank/DDBJ whole genome shotgun (WGS) entry which is preliminary data.</text>
</comment>
<dbReference type="AlphaFoldDB" id="A0A9P5PZK8"/>
<reference evidence="2" key="1">
    <citation type="submission" date="2020-11" db="EMBL/GenBank/DDBJ databases">
        <authorList>
            <consortium name="DOE Joint Genome Institute"/>
            <person name="Ahrendt S."/>
            <person name="Riley R."/>
            <person name="Andreopoulos W."/>
            <person name="Labutti K."/>
            <person name="Pangilinan J."/>
            <person name="Ruiz-Duenas F.J."/>
            <person name="Barrasa J.M."/>
            <person name="Sanchez-Garcia M."/>
            <person name="Camarero S."/>
            <person name="Miyauchi S."/>
            <person name="Serrano A."/>
            <person name="Linde D."/>
            <person name="Babiker R."/>
            <person name="Drula E."/>
            <person name="Ayuso-Fernandez I."/>
            <person name="Pacheco R."/>
            <person name="Padilla G."/>
            <person name="Ferreira P."/>
            <person name="Barriuso J."/>
            <person name="Kellner H."/>
            <person name="Castanera R."/>
            <person name="Alfaro M."/>
            <person name="Ramirez L."/>
            <person name="Pisabarro A.G."/>
            <person name="Kuo A."/>
            <person name="Tritt A."/>
            <person name="Lipzen A."/>
            <person name="He G."/>
            <person name="Yan M."/>
            <person name="Ng V."/>
            <person name="Cullen D."/>
            <person name="Martin F."/>
            <person name="Rosso M.-N."/>
            <person name="Henrissat B."/>
            <person name="Hibbett D."/>
            <person name="Martinez A.T."/>
            <person name="Grigoriev I.V."/>
        </authorList>
    </citation>
    <scope>NUCLEOTIDE SEQUENCE</scope>
    <source>
        <strain evidence="2">AH 40177</strain>
    </source>
</reference>
<proteinExistence type="predicted"/>
<evidence type="ECO:0000256" key="1">
    <source>
        <dbReference type="SAM" id="Phobius"/>
    </source>
</evidence>
<feature type="transmembrane region" description="Helical" evidence="1">
    <location>
        <begin position="52"/>
        <end position="75"/>
    </location>
</feature>
<accession>A0A9P5PZK8</accession>
<evidence type="ECO:0000313" key="2">
    <source>
        <dbReference type="EMBL" id="KAF9071397.1"/>
    </source>
</evidence>
<protein>
    <submittedName>
        <fullName evidence="2">Uncharacterized protein</fullName>
    </submittedName>
</protein>
<keyword evidence="1" id="KW-1133">Transmembrane helix</keyword>
<sequence length="311" mass="34807">MPSITSLPIKITTKILRFYASSYLIDSFDITRIPANDSPALELQHIHERKELLAMLSVCCTFAAVLPLLLFHAVVNFCHTLCVPSPVMGSFAEALTYVEFSFSLASVDVDCSIATILHCTHNVRCIAFSFHPTCPLFVTRLLNFVQNYLPSHVSALILRMEITTLPLSVPDMFDHMIWGDCTWPAIFAAIPHVVDFMVVTMQYIVWPPFPCVENAMKNAWLANACPALQCLHLHYGHHALGNIALGTYLTQLQAHLVEPPDVLVHISCLFTCSEWRQGNTCFRRDRAAFPAATSSPQYARLFIFGKSLSFS</sequence>
<organism evidence="2 3">
    <name type="scientific">Rhodocollybia butyracea</name>
    <dbReference type="NCBI Taxonomy" id="206335"/>
    <lineage>
        <taxon>Eukaryota</taxon>
        <taxon>Fungi</taxon>
        <taxon>Dikarya</taxon>
        <taxon>Basidiomycota</taxon>
        <taxon>Agaricomycotina</taxon>
        <taxon>Agaricomycetes</taxon>
        <taxon>Agaricomycetidae</taxon>
        <taxon>Agaricales</taxon>
        <taxon>Marasmiineae</taxon>
        <taxon>Omphalotaceae</taxon>
        <taxon>Rhodocollybia</taxon>
    </lineage>
</organism>
<keyword evidence="3" id="KW-1185">Reference proteome</keyword>